<dbReference type="Pfam" id="PF16470">
    <property type="entry name" value="S8_pro-domain"/>
    <property type="match status" value="1"/>
</dbReference>
<feature type="active site" description="Charge relay system" evidence="10 11">
    <location>
        <position position="408"/>
    </location>
</feature>
<dbReference type="PROSITE" id="PS51829">
    <property type="entry name" value="P_HOMO_B"/>
    <property type="match status" value="1"/>
</dbReference>
<feature type="compositionally biased region" description="Acidic residues" evidence="13">
    <location>
        <begin position="1024"/>
        <end position="1053"/>
    </location>
</feature>
<feature type="compositionally biased region" description="Basic residues" evidence="13">
    <location>
        <begin position="651"/>
        <end position="664"/>
    </location>
</feature>
<dbReference type="PANTHER" id="PTHR42884">
    <property type="entry name" value="PROPROTEIN CONVERTASE SUBTILISIN/KEXIN-RELATED"/>
    <property type="match status" value="1"/>
</dbReference>
<dbReference type="InterPro" id="IPR034182">
    <property type="entry name" value="Kexin/furin"/>
</dbReference>
<dbReference type="InterPro" id="IPR015500">
    <property type="entry name" value="Peptidase_S8_subtilisin-rel"/>
</dbReference>
<dbReference type="PRINTS" id="PR00723">
    <property type="entry name" value="SUBTILISIN"/>
</dbReference>
<dbReference type="Gene3D" id="2.60.120.260">
    <property type="entry name" value="Galactose-binding domain-like"/>
    <property type="match status" value="1"/>
</dbReference>
<keyword evidence="9" id="KW-0325">Glycoprotein</keyword>
<evidence type="ECO:0000256" key="2">
    <source>
        <dbReference type="ARBA" id="ARBA00022670"/>
    </source>
</evidence>
<evidence type="ECO:0000256" key="1">
    <source>
        <dbReference type="ARBA" id="ARBA00001913"/>
    </source>
</evidence>
<feature type="region of interest" description="Disordered" evidence="13">
    <location>
        <begin position="1140"/>
        <end position="1167"/>
    </location>
</feature>
<dbReference type="Gene3D" id="3.40.50.200">
    <property type="entry name" value="Peptidase S8/S53 domain"/>
    <property type="match status" value="1"/>
</dbReference>
<dbReference type="FunFam" id="3.40.50.200:FF:000001">
    <property type="entry name" value="Furin 2, isoform B"/>
    <property type="match status" value="1"/>
</dbReference>
<keyword evidence="2 11" id="KW-0645">Protease</keyword>
<dbReference type="InterPro" id="IPR022398">
    <property type="entry name" value="Peptidase_S8_His-AS"/>
</dbReference>
<dbReference type="SUPFAM" id="SSF54897">
    <property type="entry name" value="Protease propeptides/inhibitors"/>
    <property type="match status" value="1"/>
</dbReference>
<dbReference type="Gene3D" id="3.30.70.850">
    <property type="entry name" value="Peptidase S8, pro-domain"/>
    <property type="match status" value="1"/>
</dbReference>
<reference evidence="16" key="1">
    <citation type="submission" date="2021-02" db="EMBL/GenBank/DDBJ databases">
        <authorList>
            <person name="Nowell W R."/>
        </authorList>
    </citation>
    <scope>NUCLEOTIDE SEQUENCE</scope>
</reference>
<dbReference type="InterPro" id="IPR008979">
    <property type="entry name" value="Galactose-bd-like_sf"/>
</dbReference>
<dbReference type="Pfam" id="PF01483">
    <property type="entry name" value="P_proprotein"/>
    <property type="match status" value="1"/>
</dbReference>
<evidence type="ECO:0000256" key="13">
    <source>
        <dbReference type="SAM" id="MobiDB-lite"/>
    </source>
</evidence>
<evidence type="ECO:0000256" key="11">
    <source>
        <dbReference type="PROSITE-ProRule" id="PRU01240"/>
    </source>
</evidence>
<protein>
    <recommendedName>
        <fullName evidence="15">P/Homo B domain-containing protein</fullName>
    </recommendedName>
</protein>
<keyword evidence="14" id="KW-0472">Membrane</keyword>
<dbReference type="GO" id="GO:0005802">
    <property type="term" value="C:trans-Golgi network"/>
    <property type="evidence" value="ECO:0007669"/>
    <property type="project" value="TreeGrafter"/>
</dbReference>
<keyword evidence="14" id="KW-0812">Transmembrane</keyword>
<feature type="compositionally biased region" description="Polar residues" evidence="13">
    <location>
        <begin position="1140"/>
        <end position="1151"/>
    </location>
</feature>
<evidence type="ECO:0000256" key="9">
    <source>
        <dbReference type="ARBA" id="ARBA00023180"/>
    </source>
</evidence>
<evidence type="ECO:0000256" key="4">
    <source>
        <dbReference type="ARBA" id="ARBA00022729"/>
    </source>
</evidence>
<feature type="region of interest" description="Disordered" evidence="13">
    <location>
        <begin position="640"/>
        <end position="664"/>
    </location>
</feature>
<dbReference type="InterPro" id="IPR023827">
    <property type="entry name" value="Peptidase_S8_Asp-AS"/>
</dbReference>
<dbReference type="InterPro" id="IPR036852">
    <property type="entry name" value="Peptidase_S8/S53_dom_sf"/>
</dbReference>
<evidence type="ECO:0000256" key="12">
    <source>
        <dbReference type="RuleBase" id="RU003355"/>
    </source>
</evidence>
<comment type="similarity">
    <text evidence="11 12">Belongs to the peptidase S8 family.</text>
</comment>
<feature type="region of interest" description="Disordered" evidence="13">
    <location>
        <begin position="682"/>
        <end position="747"/>
    </location>
</feature>
<evidence type="ECO:0000256" key="10">
    <source>
        <dbReference type="PIRSR" id="PIRSR615500-1"/>
    </source>
</evidence>
<evidence type="ECO:0000256" key="6">
    <source>
        <dbReference type="ARBA" id="ARBA00022825"/>
    </source>
</evidence>
<dbReference type="InterPro" id="IPR032815">
    <property type="entry name" value="S8_pro-domain"/>
</dbReference>
<evidence type="ECO:0000313" key="16">
    <source>
        <dbReference type="EMBL" id="CAF0812035.1"/>
    </source>
</evidence>
<feature type="compositionally biased region" description="Polar residues" evidence="13">
    <location>
        <begin position="641"/>
        <end position="650"/>
    </location>
</feature>
<sequence length="1300" mass="144680">MRIVVTHHIIAIVGLILLINIAFVKLDSTKFTNEFVLHVNDGEQAARLLAEKYQLQFERQAIPNENYFVFRQAINSRRRKRSANGSDRELVRELQSDPLIDWAEQQQVKKRVKRNVMYYHRMKSFLSSTFNDPEWDKQWYMHDENEHGRAMNISGAWRLGFTGKDVVVTILDDGIEKDHPDLIQNYEPQASTDINGFDNDPQPRYDPTNENNYDINGNDSDPQPRMTATNDNKHGTRCAGEVAAAANNNICNVGVAYNARIGGIRLLDGEVTDLVESMALSFRPDFIDIYSASWGPDDDGKTVDGPATLAQAAFENGIKYGRQGLGSIYVWASGNGGKDDDNCNCDGYTNSIYTVSISSATENGNIPWYSEACSSTLATTYSSGASDEKQVVSTDLRSQCTENHTGTSASAPLAAGMIALALEANRNLTWRDVQHLIVETAKPRYLNALDWKTNGVGRRVSHAFGFGMMDAAQFVLKAQKWQTVPSQHVCHQTDPNIVAKTFKKHERVVIQMYTDGCLNTEKEINFLEHVQSKLSVRVKYRGNLQIFLTSPMGTNSTLLGRRVEDDSADGFNSWPFMTVHNWGESPRGVWTLEIVDVENNVIFLNWSLIFYGTQSNPSHKLATSTPSKVVAANVHLHPSDELNTNVARSRSTNHHNSFHTRHREKNQMSGLAYFFKPKISATDSASSSATEKRSGRRSKASKSSETPATIETPVESMETEENIPETNDNHEEAPPPPPPEPQQTENLPTATPKIKLKFNFRSQSIHDASESPIITNVTNETNDLSDDESSDNDTRLKIDDDQEDFEEQDSPLPLQHQEEIPMAIVSPSKKKSQSSRKKVISHLIGTTTNTLSFDEPSPIKIPLNDSQFSEIKQTKSGRTIKYTPYFKELVQGATISPPTSPVHSSAPAKRPSSYSKKKQSSIKADLDAIKNGGLPGTINSKGRKSTGSPKAKKQTSSPVKRAGQGRKSATPKQATTAKLKRISNQMPADNQIENEDDGDDDNDDEIHQSQRLSDDEEFHHEGQTSEEDEDEGERSIDAEEDQTSEAETDEEEWTTGSTKQEHDRTFGLTATLGSVSREMFDGFCLWSMRYRARHRATALDDKRLHRTWKKMSAHDRQRWCLKAEKENYHYPITAELLKASTSVESSATTPKSAKPAKRKKGTDDHPPILLQKTLNQYSKQQPSLSSIRPPNAFVKPPTVITPPKNYDIVDIAAGIYLLGESLTKMGEKVRQLSHLNPRGTSAATSIDNLAAILFDGTLCACNLMACLANEVTTTNPSTAKSDPLTNKLMENVGIILPGLN</sequence>
<gene>
    <name evidence="16" type="ORF">EDS130_LOCUS5400</name>
</gene>
<dbReference type="Pfam" id="PF00082">
    <property type="entry name" value="Peptidase_S8"/>
    <property type="match status" value="1"/>
</dbReference>
<keyword evidence="4" id="KW-0732">Signal</keyword>
<feature type="transmembrane region" description="Helical" evidence="14">
    <location>
        <begin position="7"/>
        <end position="26"/>
    </location>
</feature>
<evidence type="ECO:0000256" key="8">
    <source>
        <dbReference type="ARBA" id="ARBA00023157"/>
    </source>
</evidence>
<dbReference type="GO" id="GO:0016486">
    <property type="term" value="P:peptide hormone processing"/>
    <property type="evidence" value="ECO:0007669"/>
    <property type="project" value="TreeGrafter"/>
</dbReference>
<keyword evidence="5 11" id="KW-0378">Hydrolase</keyword>
<keyword evidence="14" id="KW-1133">Transmembrane helix</keyword>
<dbReference type="Proteomes" id="UP000663852">
    <property type="component" value="Unassembled WGS sequence"/>
</dbReference>
<dbReference type="PROSITE" id="PS00137">
    <property type="entry name" value="SUBTILASE_HIS"/>
    <property type="match status" value="1"/>
</dbReference>
<keyword evidence="6 11" id="KW-0720">Serine protease</keyword>
<dbReference type="InterPro" id="IPR002884">
    <property type="entry name" value="P_dom"/>
</dbReference>
<evidence type="ECO:0000313" key="17">
    <source>
        <dbReference type="Proteomes" id="UP000663852"/>
    </source>
</evidence>
<evidence type="ECO:0000256" key="14">
    <source>
        <dbReference type="SAM" id="Phobius"/>
    </source>
</evidence>
<dbReference type="PROSITE" id="PS00138">
    <property type="entry name" value="SUBTILASE_SER"/>
    <property type="match status" value="1"/>
</dbReference>
<feature type="compositionally biased region" description="Polar residues" evidence="13">
    <location>
        <begin position="937"/>
        <end position="958"/>
    </location>
</feature>
<feature type="compositionally biased region" description="Polar residues" evidence="13">
    <location>
        <begin position="767"/>
        <end position="778"/>
    </location>
</feature>
<dbReference type="EMBL" id="CAJNOJ010000015">
    <property type="protein sequence ID" value="CAF0812035.1"/>
    <property type="molecule type" value="Genomic_DNA"/>
</dbReference>
<keyword evidence="8" id="KW-1015">Disulfide bond</keyword>
<feature type="region of interest" description="Disordered" evidence="13">
    <location>
        <begin position="767"/>
        <end position="839"/>
    </location>
</feature>
<proteinExistence type="inferred from homology"/>
<dbReference type="CDD" id="cd04059">
    <property type="entry name" value="Peptidases_S8_Protein_convertases_Kexins_Furin-like"/>
    <property type="match status" value="1"/>
</dbReference>
<keyword evidence="7" id="KW-0865">Zymogen</keyword>
<feature type="compositionally biased region" description="Acidic residues" evidence="13">
    <location>
        <begin position="800"/>
        <end position="809"/>
    </location>
</feature>
<organism evidence="16 17">
    <name type="scientific">Adineta ricciae</name>
    <name type="common">Rotifer</name>
    <dbReference type="NCBI Taxonomy" id="249248"/>
    <lineage>
        <taxon>Eukaryota</taxon>
        <taxon>Metazoa</taxon>
        <taxon>Spiralia</taxon>
        <taxon>Gnathifera</taxon>
        <taxon>Rotifera</taxon>
        <taxon>Eurotatoria</taxon>
        <taxon>Bdelloidea</taxon>
        <taxon>Adinetida</taxon>
        <taxon>Adinetidae</taxon>
        <taxon>Adineta</taxon>
    </lineage>
</organism>
<dbReference type="SUPFAM" id="SSF52743">
    <property type="entry name" value="Subtilisin-like"/>
    <property type="match status" value="1"/>
</dbReference>
<comment type="caution">
    <text evidence="16">The sequence shown here is derived from an EMBL/GenBank/DDBJ whole genome shotgun (WGS) entry which is preliminary data.</text>
</comment>
<feature type="compositionally biased region" description="Polar residues" evidence="13">
    <location>
        <begin position="894"/>
        <end position="903"/>
    </location>
</feature>
<evidence type="ECO:0000259" key="15">
    <source>
        <dbReference type="PROSITE" id="PS51829"/>
    </source>
</evidence>
<dbReference type="GO" id="GO:0004252">
    <property type="term" value="F:serine-type endopeptidase activity"/>
    <property type="evidence" value="ECO:0007669"/>
    <property type="project" value="UniProtKB-UniRule"/>
</dbReference>
<dbReference type="InterPro" id="IPR038466">
    <property type="entry name" value="S8_pro-domain_sf"/>
</dbReference>
<dbReference type="PROSITE" id="PS51892">
    <property type="entry name" value="SUBTILASE"/>
    <property type="match status" value="1"/>
</dbReference>
<feature type="active site" description="Charge relay system" evidence="10 11">
    <location>
        <position position="234"/>
    </location>
</feature>
<feature type="compositionally biased region" description="Basic residues" evidence="13">
    <location>
        <begin position="828"/>
        <end position="839"/>
    </location>
</feature>
<feature type="region of interest" description="Disordered" evidence="13">
    <location>
        <begin position="894"/>
        <end position="1065"/>
    </location>
</feature>
<evidence type="ECO:0000256" key="3">
    <source>
        <dbReference type="ARBA" id="ARBA00022685"/>
    </source>
</evidence>
<evidence type="ECO:0000256" key="5">
    <source>
        <dbReference type="ARBA" id="ARBA00022801"/>
    </source>
</evidence>
<accession>A0A813TJP5</accession>
<dbReference type="SUPFAM" id="SSF49785">
    <property type="entry name" value="Galactose-binding domain-like"/>
    <property type="match status" value="1"/>
</dbReference>
<dbReference type="PANTHER" id="PTHR42884:SF3">
    <property type="entry name" value="FURIN-LIKE PROTEASE 1, ISOFORMS 1_1-X_2"/>
    <property type="match status" value="1"/>
</dbReference>
<name>A0A813TJP5_ADIRI</name>
<feature type="region of interest" description="Disordered" evidence="13">
    <location>
        <begin position="188"/>
        <end position="231"/>
    </location>
</feature>
<dbReference type="GO" id="GO:0000139">
    <property type="term" value="C:Golgi membrane"/>
    <property type="evidence" value="ECO:0007669"/>
    <property type="project" value="TreeGrafter"/>
</dbReference>
<feature type="active site" description="Charge relay system" evidence="10 11">
    <location>
        <position position="172"/>
    </location>
</feature>
<dbReference type="FunFam" id="2.60.120.260:FF:000006">
    <property type="entry name" value="Proprotein convertase subtilisin/kexin type 5"/>
    <property type="match status" value="1"/>
</dbReference>
<feature type="compositionally biased region" description="Polar residues" evidence="13">
    <location>
        <begin position="208"/>
        <end position="230"/>
    </location>
</feature>
<keyword evidence="3" id="KW-0165">Cleavage on pair of basic residues</keyword>
<dbReference type="InterPro" id="IPR000209">
    <property type="entry name" value="Peptidase_S8/S53_dom"/>
</dbReference>
<feature type="compositionally biased region" description="Polar residues" evidence="13">
    <location>
        <begin position="970"/>
        <end position="988"/>
    </location>
</feature>
<feature type="domain" description="P/Homo B" evidence="15">
    <location>
        <begin position="483"/>
        <end position="616"/>
    </location>
</feature>
<dbReference type="InterPro" id="IPR023828">
    <property type="entry name" value="Peptidase_S8_Ser-AS"/>
</dbReference>
<feature type="compositionally biased region" description="Acidic residues" evidence="13">
    <location>
        <begin position="992"/>
        <end position="1004"/>
    </location>
</feature>
<evidence type="ECO:0000256" key="7">
    <source>
        <dbReference type="ARBA" id="ARBA00023145"/>
    </source>
</evidence>
<dbReference type="OrthoDB" id="300641at2759"/>
<comment type="cofactor">
    <cofactor evidence="1">
        <name>Ca(2+)</name>
        <dbReference type="ChEBI" id="CHEBI:29108"/>
    </cofactor>
</comment>
<dbReference type="PROSITE" id="PS00136">
    <property type="entry name" value="SUBTILASE_ASP"/>
    <property type="match status" value="1"/>
</dbReference>